<organism evidence="3 4">
    <name type="scientific">Suhomyces tanzawaensis NRRL Y-17324</name>
    <dbReference type="NCBI Taxonomy" id="984487"/>
    <lineage>
        <taxon>Eukaryota</taxon>
        <taxon>Fungi</taxon>
        <taxon>Dikarya</taxon>
        <taxon>Ascomycota</taxon>
        <taxon>Saccharomycotina</taxon>
        <taxon>Pichiomycetes</taxon>
        <taxon>Debaryomycetaceae</taxon>
        <taxon>Suhomyces</taxon>
    </lineage>
</organism>
<dbReference type="RefSeq" id="XP_020064791.1">
    <property type="nucleotide sequence ID" value="XM_020209797.1"/>
</dbReference>
<dbReference type="GeneID" id="30983933"/>
<dbReference type="Pfam" id="PF13430">
    <property type="entry name" value="DUF4112"/>
    <property type="match status" value="1"/>
</dbReference>
<dbReference type="PANTHER" id="PTHR35519:SF1">
    <property type="entry name" value="YALI0C06193P"/>
    <property type="match status" value="1"/>
</dbReference>
<keyword evidence="2" id="KW-0472">Membrane</keyword>
<feature type="transmembrane region" description="Helical" evidence="2">
    <location>
        <begin position="125"/>
        <end position="148"/>
    </location>
</feature>
<proteinExistence type="predicted"/>
<dbReference type="OrthoDB" id="2103474at2759"/>
<evidence type="ECO:0000313" key="3">
    <source>
        <dbReference type="EMBL" id="ODV79669.1"/>
    </source>
</evidence>
<feature type="region of interest" description="Disordered" evidence="1">
    <location>
        <begin position="177"/>
        <end position="228"/>
    </location>
</feature>
<dbReference type="InterPro" id="IPR025187">
    <property type="entry name" value="DUF4112"/>
</dbReference>
<dbReference type="EMBL" id="KV453911">
    <property type="protein sequence ID" value="ODV79669.1"/>
    <property type="molecule type" value="Genomic_DNA"/>
</dbReference>
<dbReference type="AlphaFoldDB" id="A0A1E4SJJ3"/>
<evidence type="ECO:0000313" key="4">
    <source>
        <dbReference type="Proteomes" id="UP000094285"/>
    </source>
</evidence>
<keyword evidence="2" id="KW-0812">Transmembrane</keyword>
<name>A0A1E4SJJ3_9ASCO</name>
<evidence type="ECO:0000256" key="2">
    <source>
        <dbReference type="SAM" id="Phobius"/>
    </source>
</evidence>
<protein>
    <submittedName>
        <fullName evidence="3">Uncharacterized protein</fullName>
    </submittedName>
</protein>
<sequence length="228" mass="25551">MSQAQEQLEAIPGYDIAMDYFNDYAGEHFNGRDPYEDKEGNKVRLPSTATKEEQKAWKKIQRRAWMHDKCFLGSCGVGLDCGLGLAPIVVLVPVMGPLLMYAVHTRLLSIAQERMMFPNKVVAKIHSLILLDLVLTLPPLIGSFFGWMNGCSTKTAATIFEYMIYVAKRRAENKEPTYLGTGPIRDEPLGTNPPIIPSQRQHQYSKPGKKARKGHNQIEVGQQQSGFV</sequence>
<accession>A0A1E4SJJ3</accession>
<keyword evidence="2" id="KW-1133">Transmembrane helix</keyword>
<keyword evidence="4" id="KW-1185">Reference proteome</keyword>
<feature type="compositionally biased region" description="Polar residues" evidence="1">
    <location>
        <begin position="219"/>
        <end position="228"/>
    </location>
</feature>
<dbReference type="PANTHER" id="PTHR35519">
    <property type="entry name" value="MEMBRANE PROTEINS"/>
    <property type="match status" value="1"/>
</dbReference>
<evidence type="ECO:0000256" key="1">
    <source>
        <dbReference type="SAM" id="MobiDB-lite"/>
    </source>
</evidence>
<gene>
    <name evidence="3" type="ORF">CANTADRAFT_50174</name>
</gene>
<dbReference type="Proteomes" id="UP000094285">
    <property type="component" value="Unassembled WGS sequence"/>
</dbReference>
<reference evidence="4" key="1">
    <citation type="submission" date="2016-05" db="EMBL/GenBank/DDBJ databases">
        <title>Comparative genomics of biotechnologically important yeasts.</title>
        <authorList>
            <consortium name="DOE Joint Genome Institute"/>
            <person name="Riley R."/>
            <person name="Haridas S."/>
            <person name="Wolfe K.H."/>
            <person name="Lopes M.R."/>
            <person name="Hittinger C.T."/>
            <person name="Goker M."/>
            <person name="Salamov A."/>
            <person name="Wisecaver J."/>
            <person name="Long T.M."/>
            <person name="Aerts A.L."/>
            <person name="Barry K."/>
            <person name="Choi C."/>
            <person name="Clum A."/>
            <person name="Coughlan A.Y."/>
            <person name="Deshpande S."/>
            <person name="Douglass A.P."/>
            <person name="Hanson S.J."/>
            <person name="Klenk H.-P."/>
            <person name="Labutti K."/>
            <person name="Lapidus A."/>
            <person name="Lindquist E."/>
            <person name="Lipzen A."/>
            <person name="Meier-Kolthoff J.P."/>
            <person name="Ohm R.A."/>
            <person name="Otillar R.P."/>
            <person name="Pangilinan J."/>
            <person name="Peng Y."/>
            <person name="Rokas A."/>
            <person name="Rosa C.A."/>
            <person name="Scheuner C."/>
            <person name="Sibirny A.A."/>
            <person name="Slot J.C."/>
            <person name="Stielow J.B."/>
            <person name="Sun H."/>
            <person name="Kurtzman C.P."/>
            <person name="Blackwell M."/>
            <person name="Grigoriev I.V."/>
            <person name="Jeffries T.W."/>
        </authorList>
    </citation>
    <scope>NUCLEOTIDE SEQUENCE [LARGE SCALE GENOMIC DNA]</scope>
    <source>
        <strain evidence="4">NRRL Y-17324</strain>
    </source>
</reference>